<reference evidence="2" key="1">
    <citation type="submission" date="2020-10" db="EMBL/GenBank/DDBJ databases">
        <authorList>
            <person name="Gilroy R."/>
        </authorList>
    </citation>
    <scope>NUCLEOTIDE SEQUENCE</scope>
    <source>
        <strain evidence="2">ChiSjej1B19-3389</strain>
    </source>
</reference>
<dbReference type="Pfam" id="PF12728">
    <property type="entry name" value="HTH_17"/>
    <property type="match status" value="1"/>
</dbReference>
<reference evidence="2" key="2">
    <citation type="journal article" date="2021" name="PeerJ">
        <title>Extensive microbial diversity within the chicken gut microbiome revealed by metagenomics and culture.</title>
        <authorList>
            <person name="Gilroy R."/>
            <person name="Ravi A."/>
            <person name="Getino M."/>
            <person name="Pursley I."/>
            <person name="Horton D.L."/>
            <person name="Alikhan N.F."/>
            <person name="Baker D."/>
            <person name="Gharbi K."/>
            <person name="Hall N."/>
            <person name="Watson M."/>
            <person name="Adriaenssens E.M."/>
            <person name="Foster-Nyarko E."/>
            <person name="Jarju S."/>
            <person name="Secka A."/>
            <person name="Antonio M."/>
            <person name="Oren A."/>
            <person name="Chaudhuri R.R."/>
            <person name="La Ragione R."/>
            <person name="Hildebrand F."/>
            <person name="Pallen M.J."/>
        </authorList>
    </citation>
    <scope>NUCLEOTIDE SEQUENCE</scope>
    <source>
        <strain evidence="2">ChiSjej1B19-3389</strain>
    </source>
</reference>
<comment type="caution">
    <text evidence="2">The sequence shown here is derived from an EMBL/GenBank/DDBJ whole genome shotgun (WGS) entry which is preliminary data.</text>
</comment>
<dbReference type="Proteomes" id="UP000886787">
    <property type="component" value="Unassembled WGS sequence"/>
</dbReference>
<evidence type="ECO:0000313" key="2">
    <source>
        <dbReference type="EMBL" id="HIQ81061.1"/>
    </source>
</evidence>
<protein>
    <submittedName>
        <fullName evidence="2">Helix-turn-helix domain-containing protein</fullName>
    </submittedName>
</protein>
<gene>
    <name evidence="2" type="ORF">IAD32_07250</name>
</gene>
<proteinExistence type="predicted"/>
<evidence type="ECO:0000313" key="3">
    <source>
        <dbReference type="Proteomes" id="UP000886787"/>
    </source>
</evidence>
<sequence>MTIDSAYQLMFSEYPDIVTVPQMCKMLGGISLKTGYRLLKKGEIESFSIGRIYRIPKISILQYLGLNEESNA</sequence>
<dbReference type="InterPro" id="IPR041657">
    <property type="entry name" value="HTH_17"/>
</dbReference>
<dbReference type="InterPro" id="IPR010093">
    <property type="entry name" value="SinI_DNA-bd"/>
</dbReference>
<dbReference type="AlphaFoldDB" id="A0A9D0ZKF4"/>
<name>A0A9D0ZKF4_9FIRM</name>
<evidence type="ECO:0000259" key="1">
    <source>
        <dbReference type="Pfam" id="PF12728"/>
    </source>
</evidence>
<dbReference type="NCBIfam" id="TIGR01764">
    <property type="entry name" value="excise"/>
    <property type="match status" value="1"/>
</dbReference>
<accession>A0A9D0ZKF4</accession>
<dbReference type="GO" id="GO:0003677">
    <property type="term" value="F:DNA binding"/>
    <property type="evidence" value="ECO:0007669"/>
    <property type="project" value="InterPro"/>
</dbReference>
<dbReference type="EMBL" id="DVFW01000034">
    <property type="protein sequence ID" value="HIQ81061.1"/>
    <property type="molecule type" value="Genomic_DNA"/>
</dbReference>
<feature type="domain" description="Helix-turn-helix" evidence="1">
    <location>
        <begin position="18"/>
        <end position="64"/>
    </location>
</feature>
<organism evidence="2 3">
    <name type="scientific">Candidatus Scatavimonas merdigallinarum</name>
    <dbReference type="NCBI Taxonomy" id="2840914"/>
    <lineage>
        <taxon>Bacteria</taxon>
        <taxon>Bacillati</taxon>
        <taxon>Bacillota</taxon>
        <taxon>Clostridia</taxon>
        <taxon>Eubacteriales</taxon>
        <taxon>Oscillospiraceae</taxon>
        <taxon>Oscillospiraceae incertae sedis</taxon>
        <taxon>Candidatus Scatavimonas</taxon>
    </lineage>
</organism>